<sequence length="222" mass="26809">MQQTIPIESVRALQIQKVRKLFPFALNETCITYQSIADLYTFMMEYEYDENIQKLRNRLYLLFNVFYRIIEQLIKIYQIVKITRLNVKHILVDIQREDSLRIHFINLHEKDNLISFDENLQEISQMCMDILKNHQNQMMKKINDMPDHKSNEESNGYEENQLIKEIQYATILSNQFLELLKGPMNFKDVLKFLVQNKIELSFNSPLQYIHEEERTAIQFDEY</sequence>
<dbReference type="Proteomes" id="UP000683925">
    <property type="component" value="Unassembled WGS sequence"/>
</dbReference>
<comment type="caution">
    <text evidence="1">The sequence shown here is derived from an EMBL/GenBank/DDBJ whole genome shotgun (WGS) entry which is preliminary data.</text>
</comment>
<protein>
    <submittedName>
        <fullName evidence="1">Uncharacterized protein</fullName>
    </submittedName>
</protein>
<dbReference type="OrthoDB" id="10364062at2759"/>
<name>A0A8S1SNE9_PAROT</name>
<proteinExistence type="predicted"/>
<dbReference type="AlphaFoldDB" id="A0A8S1SNE9"/>
<accession>A0A8S1SNE9</accession>
<organism evidence="1 2">
    <name type="scientific">Paramecium octaurelia</name>
    <dbReference type="NCBI Taxonomy" id="43137"/>
    <lineage>
        <taxon>Eukaryota</taxon>
        <taxon>Sar</taxon>
        <taxon>Alveolata</taxon>
        <taxon>Ciliophora</taxon>
        <taxon>Intramacronucleata</taxon>
        <taxon>Oligohymenophorea</taxon>
        <taxon>Peniculida</taxon>
        <taxon>Parameciidae</taxon>
        <taxon>Paramecium</taxon>
    </lineage>
</organism>
<dbReference type="OMA" id="HFINLHE"/>
<reference evidence="1" key="1">
    <citation type="submission" date="2021-01" db="EMBL/GenBank/DDBJ databases">
        <authorList>
            <consortium name="Genoscope - CEA"/>
            <person name="William W."/>
        </authorList>
    </citation>
    <scope>NUCLEOTIDE SEQUENCE</scope>
</reference>
<keyword evidence="2" id="KW-1185">Reference proteome</keyword>
<dbReference type="EMBL" id="CAJJDP010000011">
    <property type="protein sequence ID" value="CAD8140817.1"/>
    <property type="molecule type" value="Genomic_DNA"/>
</dbReference>
<evidence type="ECO:0000313" key="2">
    <source>
        <dbReference type="Proteomes" id="UP000683925"/>
    </source>
</evidence>
<evidence type="ECO:0000313" key="1">
    <source>
        <dbReference type="EMBL" id="CAD8140817.1"/>
    </source>
</evidence>
<gene>
    <name evidence="1" type="ORF">POCTA_138.1.T0120100</name>
</gene>